<gene>
    <name evidence="1" type="ORF">LCGC14_2930400</name>
</gene>
<proteinExistence type="predicted"/>
<organism evidence="1">
    <name type="scientific">marine sediment metagenome</name>
    <dbReference type="NCBI Taxonomy" id="412755"/>
    <lineage>
        <taxon>unclassified sequences</taxon>
        <taxon>metagenomes</taxon>
        <taxon>ecological metagenomes</taxon>
    </lineage>
</organism>
<accession>A0A0F9AC67</accession>
<name>A0A0F9AC67_9ZZZZ</name>
<reference evidence="1" key="1">
    <citation type="journal article" date="2015" name="Nature">
        <title>Complex archaea that bridge the gap between prokaryotes and eukaryotes.</title>
        <authorList>
            <person name="Spang A."/>
            <person name="Saw J.H."/>
            <person name="Jorgensen S.L."/>
            <person name="Zaremba-Niedzwiedzka K."/>
            <person name="Martijn J."/>
            <person name="Lind A.E."/>
            <person name="van Eijk R."/>
            <person name="Schleper C."/>
            <person name="Guy L."/>
            <person name="Ettema T.J."/>
        </authorList>
    </citation>
    <scope>NUCLEOTIDE SEQUENCE</scope>
</reference>
<evidence type="ECO:0000313" key="1">
    <source>
        <dbReference type="EMBL" id="KKK69801.1"/>
    </source>
</evidence>
<sequence>MGMRIRARKLLERPQARVAGENAAEGGTRLVRLRVDGMVCDI</sequence>
<dbReference type="AlphaFoldDB" id="A0A0F9AC67"/>
<dbReference type="EMBL" id="LAZR01058479">
    <property type="protein sequence ID" value="KKK69801.1"/>
    <property type="molecule type" value="Genomic_DNA"/>
</dbReference>
<protein>
    <submittedName>
        <fullName evidence="1">Uncharacterized protein</fullName>
    </submittedName>
</protein>
<comment type="caution">
    <text evidence="1">The sequence shown here is derived from an EMBL/GenBank/DDBJ whole genome shotgun (WGS) entry which is preliminary data.</text>
</comment>